<evidence type="ECO:0000313" key="5">
    <source>
        <dbReference type="Proteomes" id="UP000569914"/>
    </source>
</evidence>
<evidence type="ECO:0000256" key="1">
    <source>
        <dbReference type="ARBA" id="ARBA00022676"/>
    </source>
</evidence>
<dbReference type="PANTHER" id="PTHR12526">
    <property type="entry name" value="GLYCOSYLTRANSFERASE"/>
    <property type="match status" value="1"/>
</dbReference>
<dbReference type="CDD" id="cd03801">
    <property type="entry name" value="GT4_PimA-like"/>
    <property type="match status" value="1"/>
</dbReference>
<dbReference type="SUPFAM" id="SSF53756">
    <property type="entry name" value="UDP-Glycosyltransferase/glycogen phosphorylase"/>
    <property type="match status" value="1"/>
</dbReference>
<dbReference type="Pfam" id="PF13692">
    <property type="entry name" value="Glyco_trans_1_4"/>
    <property type="match status" value="1"/>
</dbReference>
<gene>
    <name evidence="4" type="ORF">BKA15_006816</name>
</gene>
<name>A0A7Y9IEZ3_9ACTN</name>
<evidence type="ECO:0000259" key="3">
    <source>
        <dbReference type="Pfam" id="PF13439"/>
    </source>
</evidence>
<dbReference type="Pfam" id="PF13439">
    <property type="entry name" value="Glyco_transf_4"/>
    <property type="match status" value="1"/>
</dbReference>
<dbReference type="GO" id="GO:0016757">
    <property type="term" value="F:glycosyltransferase activity"/>
    <property type="evidence" value="ECO:0007669"/>
    <property type="project" value="UniProtKB-KW"/>
</dbReference>
<dbReference type="EMBL" id="JACCBU010000001">
    <property type="protein sequence ID" value="NYE75487.1"/>
    <property type="molecule type" value="Genomic_DNA"/>
</dbReference>
<dbReference type="AlphaFoldDB" id="A0A7Y9IEZ3"/>
<dbReference type="InterPro" id="IPR028098">
    <property type="entry name" value="Glyco_trans_4-like_N"/>
</dbReference>
<dbReference type="Gene3D" id="3.40.50.2000">
    <property type="entry name" value="Glycogen Phosphorylase B"/>
    <property type="match status" value="2"/>
</dbReference>
<evidence type="ECO:0000256" key="2">
    <source>
        <dbReference type="ARBA" id="ARBA00022679"/>
    </source>
</evidence>
<dbReference type="PANTHER" id="PTHR12526:SF635">
    <property type="entry name" value="GLYCOSYL TRANSFERASE GROUP 1"/>
    <property type="match status" value="1"/>
</dbReference>
<evidence type="ECO:0000313" key="4">
    <source>
        <dbReference type="EMBL" id="NYE75487.1"/>
    </source>
</evidence>
<proteinExistence type="predicted"/>
<feature type="domain" description="Glycosyltransferase subfamily 4-like N-terminal" evidence="3">
    <location>
        <begin position="19"/>
        <end position="184"/>
    </location>
</feature>
<keyword evidence="1" id="KW-0328">Glycosyltransferase</keyword>
<keyword evidence="5" id="KW-1185">Reference proteome</keyword>
<protein>
    <submittedName>
        <fullName evidence="4">Glycosyltransferase involved in cell wall biosynthesis</fullName>
    </submittedName>
</protein>
<dbReference type="Proteomes" id="UP000569914">
    <property type="component" value="Unassembled WGS sequence"/>
</dbReference>
<dbReference type="RefSeq" id="WP_179757981.1">
    <property type="nucleotide sequence ID" value="NZ_JACCBU010000001.1"/>
</dbReference>
<comment type="caution">
    <text evidence="4">The sequence shown here is derived from an EMBL/GenBank/DDBJ whole genome shotgun (WGS) entry which is preliminary data.</text>
</comment>
<organism evidence="4 5">
    <name type="scientific">Microlunatus parietis</name>
    <dbReference type="NCBI Taxonomy" id="682979"/>
    <lineage>
        <taxon>Bacteria</taxon>
        <taxon>Bacillati</taxon>
        <taxon>Actinomycetota</taxon>
        <taxon>Actinomycetes</taxon>
        <taxon>Propionibacteriales</taxon>
        <taxon>Propionibacteriaceae</taxon>
        <taxon>Microlunatus</taxon>
    </lineage>
</organism>
<sequence length="383" mass="40980">MRIAYVCTDPGIEIFGTKGAAIHVRAVITELLRRGHEVQLITPRPGDRPTLPVPVHRLPVVRGDEPADRERSAQASDAAVAGVLDTLRPDLVYERYALWGRTATAWAARRGVPSLLEVNAPLTTEQATFRNLADAAGADRVAAAAIGAATAVVCVSAGVADWARTLSRRPERIAVIGNGVDPARITPSPRPVAPAEAPDFTVGFVGSLKAWHGVDTLIRALSRLRGDRYPWRGLIVGDGPMRMDLERLAAELGIADAIEFTGAMEAGRVVAQLHRMDVACAPYPALGRFYFSPLKVYEYLAAGLPVIGSAIGEIPAVLDHGRLGRLAPPGDPAALADALVLLRRDHGERLRLRDAGRRAAVTRHSWAGVVDRSLALIDRQAVA</sequence>
<keyword evidence="2 4" id="KW-0808">Transferase</keyword>
<accession>A0A7Y9IEZ3</accession>
<reference evidence="4 5" key="1">
    <citation type="submission" date="2020-07" db="EMBL/GenBank/DDBJ databases">
        <title>Sequencing the genomes of 1000 actinobacteria strains.</title>
        <authorList>
            <person name="Klenk H.-P."/>
        </authorList>
    </citation>
    <scope>NUCLEOTIDE SEQUENCE [LARGE SCALE GENOMIC DNA]</scope>
    <source>
        <strain evidence="4 5">DSM 22083</strain>
    </source>
</reference>